<evidence type="ECO:0000313" key="9">
    <source>
        <dbReference type="EMBL" id="AGA65236.1"/>
    </source>
</evidence>
<accession>L0EXX8</accession>
<dbReference type="GO" id="GO:0005737">
    <property type="term" value="C:cytoplasm"/>
    <property type="evidence" value="ECO:0007669"/>
    <property type="project" value="UniProtKB-SubCell"/>
</dbReference>
<keyword evidence="2 4" id="KW-0521">NADP</keyword>
<name>L0EXX8_LIBCB</name>
<feature type="domain" description="Pyrroline-5-carboxylate reductase catalytic N-terminal" evidence="7">
    <location>
        <begin position="8"/>
        <end position="101"/>
    </location>
</feature>
<feature type="binding site" evidence="6">
    <location>
        <begin position="72"/>
        <end position="75"/>
    </location>
    <ligand>
        <name>NADP(+)</name>
        <dbReference type="ChEBI" id="CHEBI:58349"/>
    </ligand>
</feature>
<evidence type="ECO:0000259" key="7">
    <source>
        <dbReference type="Pfam" id="PF03807"/>
    </source>
</evidence>
<evidence type="ECO:0000313" key="10">
    <source>
        <dbReference type="Proteomes" id="UP000010799"/>
    </source>
</evidence>
<dbReference type="Proteomes" id="UP000010799">
    <property type="component" value="Chromosome"/>
</dbReference>
<evidence type="ECO:0000256" key="3">
    <source>
        <dbReference type="ARBA" id="ARBA00023002"/>
    </source>
</evidence>
<keyword evidence="4" id="KW-0028">Amino-acid biosynthesis</keyword>
<dbReference type="GO" id="GO:0004735">
    <property type="term" value="F:pyrroline-5-carboxylate reductase activity"/>
    <property type="evidence" value="ECO:0007669"/>
    <property type="project" value="UniProtKB-UniRule"/>
</dbReference>
<comment type="catalytic activity">
    <reaction evidence="4">
        <text>L-proline + NAD(+) = (S)-1-pyrroline-5-carboxylate + NADH + 2 H(+)</text>
        <dbReference type="Rhea" id="RHEA:14105"/>
        <dbReference type="ChEBI" id="CHEBI:15378"/>
        <dbReference type="ChEBI" id="CHEBI:17388"/>
        <dbReference type="ChEBI" id="CHEBI:57540"/>
        <dbReference type="ChEBI" id="CHEBI:57945"/>
        <dbReference type="ChEBI" id="CHEBI:60039"/>
        <dbReference type="EC" id="1.5.1.2"/>
    </reaction>
</comment>
<dbReference type="EMBL" id="CP003789">
    <property type="protein sequence ID" value="AGA65236.1"/>
    <property type="molecule type" value="Genomic_DNA"/>
</dbReference>
<dbReference type="eggNOG" id="COG0345">
    <property type="taxonomic scope" value="Bacteria"/>
</dbReference>
<dbReference type="HOGENOM" id="CLU_042344_0_2_5"/>
<dbReference type="InterPro" id="IPR028939">
    <property type="entry name" value="P5C_Rdtase_cat_N"/>
</dbReference>
<organism evidence="9 10">
    <name type="scientific">Liberibacter crescens (strain BT-1)</name>
    <dbReference type="NCBI Taxonomy" id="1215343"/>
    <lineage>
        <taxon>Bacteria</taxon>
        <taxon>Pseudomonadati</taxon>
        <taxon>Pseudomonadota</taxon>
        <taxon>Alphaproteobacteria</taxon>
        <taxon>Hyphomicrobiales</taxon>
        <taxon>Rhizobiaceae</taxon>
        <taxon>Liberibacter</taxon>
    </lineage>
</organism>
<comment type="subcellular location">
    <subcellularLocation>
        <location evidence="4">Cytoplasm</location>
    </subcellularLocation>
</comment>
<dbReference type="HAMAP" id="MF_01925">
    <property type="entry name" value="P5C_reductase"/>
    <property type="match status" value="1"/>
</dbReference>
<sequence length="271" mass="29000">MNDNLGIIALVGAGKMGTAILSGWLEGGIPPSSMMVIDPKPSIEATAKIREYNIAYKNIPPQNIKAEIVLIAVKPHDIDTVIPIIKSLIEETTIVISIAAGKTLAYFRKNLGDIAIIRAMPNIAATVKCSVTAVFANKKINSNAHQKVNKLLSILGTVEWLLKEEDMDIVTALSGSGPAYLFYLIECMANAACKLGLPQNLSVRLARDTIIGSSELIRQSTDEISTLRENVTSPGGTTEKALSVLLGKDGMQALFDKALAAAQMRSKEIAN</sequence>
<reference evidence="9 10" key="1">
    <citation type="journal article" date="2012" name="Stand. Genomic Sci.">
        <title>Complete genome sequence of Liberibacter crescens BT-1.</title>
        <authorList>
            <person name="Leonard M.T."/>
            <person name="Fagen J.R."/>
            <person name="Davis-Richardson A.G."/>
            <person name="Davis M.J."/>
            <person name="Triplett E.W."/>
        </authorList>
    </citation>
    <scope>NUCLEOTIDE SEQUENCE [LARGE SCALE GENOMIC DNA]</scope>
    <source>
        <strain evidence="9 10">BT-1</strain>
    </source>
</reference>
<evidence type="ECO:0000256" key="4">
    <source>
        <dbReference type="HAMAP-Rule" id="MF_01925"/>
    </source>
</evidence>
<comment type="pathway">
    <text evidence="4">Amino-acid biosynthesis; L-proline biosynthesis; L-proline from L-glutamate 5-semialdehyde: step 1/1.</text>
</comment>
<evidence type="ECO:0000256" key="1">
    <source>
        <dbReference type="ARBA" id="ARBA00005525"/>
    </source>
</evidence>
<dbReference type="NCBIfam" id="TIGR00112">
    <property type="entry name" value="proC"/>
    <property type="match status" value="1"/>
</dbReference>
<dbReference type="KEGG" id="lcc:B488_12440"/>
<dbReference type="UniPathway" id="UPA00098">
    <property type="reaction ID" value="UER00361"/>
</dbReference>
<dbReference type="GO" id="GO:0055129">
    <property type="term" value="P:L-proline biosynthetic process"/>
    <property type="evidence" value="ECO:0007669"/>
    <property type="project" value="UniProtKB-UniRule"/>
</dbReference>
<dbReference type="PANTHER" id="PTHR11645:SF0">
    <property type="entry name" value="PYRROLINE-5-CARBOXYLATE REDUCTASE 3"/>
    <property type="match status" value="1"/>
</dbReference>
<dbReference type="Pfam" id="PF03807">
    <property type="entry name" value="F420_oxidored"/>
    <property type="match status" value="1"/>
</dbReference>
<dbReference type="Gene3D" id="3.40.50.720">
    <property type="entry name" value="NAD(P)-binding Rossmann-like Domain"/>
    <property type="match status" value="1"/>
</dbReference>
<dbReference type="Gene3D" id="1.10.3730.10">
    <property type="entry name" value="ProC C-terminal domain-like"/>
    <property type="match status" value="1"/>
</dbReference>
<dbReference type="PATRIC" id="fig|1215343.11.peg.1284"/>
<evidence type="ECO:0000256" key="5">
    <source>
        <dbReference type="NCBIfam" id="TIGR00112"/>
    </source>
</evidence>
<comment type="function">
    <text evidence="4">Catalyzes the reduction of 1-pyrroline-5-carboxylate (PCA) to L-proline.</text>
</comment>
<evidence type="ECO:0000259" key="8">
    <source>
        <dbReference type="Pfam" id="PF14748"/>
    </source>
</evidence>
<gene>
    <name evidence="4" type="primary">proC</name>
    <name evidence="9" type="ordered locus">B488_12440</name>
</gene>
<dbReference type="InterPro" id="IPR036291">
    <property type="entry name" value="NAD(P)-bd_dom_sf"/>
</dbReference>
<comment type="similarity">
    <text evidence="1 4">Belongs to the pyrroline-5-carboxylate reductase family.</text>
</comment>
<dbReference type="PIRSF" id="PIRSF000193">
    <property type="entry name" value="Pyrrol-5-carb_rd"/>
    <property type="match status" value="1"/>
</dbReference>
<proteinExistence type="inferred from homology"/>
<dbReference type="PANTHER" id="PTHR11645">
    <property type="entry name" value="PYRROLINE-5-CARBOXYLATE REDUCTASE"/>
    <property type="match status" value="1"/>
</dbReference>
<dbReference type="InterPro" id="IPR029036">
    <property type="entry name" value="P5CR_dimer"/>
</dbReference>
<dbReference type="SUPFAM" id="SSF51735">
    <property type="entry name" value="NAD(P)-binding Rossmann-fold domains"/>
    <property type="match status" value="1"/>
</dbReference>
<dbReference type="InterPro" id="IPR008927">
    <property type="entry name" value="6-PGluconate_DH-like_C_sf"/>
</dbReference>
<comment type="catalytic activity">
    <reaction evidence="4">
        <text>L-proline + NADP(+) = (S)-1-pyrroline-5-carboxylate + NADPH + 2 H(+)</text>
        <dbReference type="Rhea" id="RHEA:14109"/>
        <dbReference type="ChEBI" id="CHEBI:15378"/>
        <dbReference type="ChEBI" id="CHEBI:17388"/>
        <dbReference type="ChEBI" id="CHEBI:57783"/>
        <dbReference type="ChEBI" id="CHEBI:58349"/>
        <dbReference type="ChEBI" id="CHEBI:60039"/>
        <dbReference type="EC" id="1.5.1.2"/>
    </reaction>
</comment>
<dbReference type="SUPFAM" id="SSF48179">
    <property type="entry name" value="6-phosphogluconate dehydrogenase C-terminal domain-like"/>
    <property type="match status" value="1"/>
</dbReference>
<keyword evidence="10" id="KW-1185">Reference proteome</keyword>
<keyword evidence="4" id="KW-0963">Cytoplasm</keyword>
<protein>
    <recommendedName>
        <fullName evidence="4 5">Pyrroline-5-carboxylate reductase</fullName>
        <shortName evidence="4">P5C reductase</shortName>
        <shortName evidence="4">P5CR</shortName>
        <ecNumber evidence="4 5">1.5.1.2</ecNumber>
    </recommendedName>
    <alternativeName>
        <fullName evidence="4">PCA reductase</fullName>
    </alternativeName>
</protein>
<keyword evidence="4" id="KW-0641">Proline biosynthesis</keyword>
<evidence type="ECO:0000256" key="2">
    <source>
        <dbReference type="ARBA" id="ARBA00022857"/>
    </source>
</evidence>
<keyword evidence="3 4" id="KW-0560">Oxidoreductase</keyword>
<dbReference type="Pfam" id="PF14748">
    <property type="entry name" value="P5CR_dimer"/>
    <property type="match status" value="1"/>
</dbReference>
<dbReference type="EC" id="1.5.1.2" evidence="4 5"/>
<feature type="domain" description="Pyrroline-5-carboxylate reductase dimerisation" evidence="8">
    <location>
        <begin position="164"/>
        <end position="268"/>
    </location>
</feature>
<dbReference type="InterPro" id="IPR000304">
    <property type="entry name" value="Pyrroline-COOH_reductase"/>
</dbReference>
<dbReference type="RefSeq" id="WP_015273661.1">
    <property type="nucleotide sequence ID" value="NC_019907.1"/>
</dbReference>
<dbReference type="FunFam" id="1.10.3730.10:FF:000001">
    <property type="entry name" value="Pyrroline-5-carboxylate reductase"/>
    <property type="match status" value="1"/>
</dbReference>
<evidence type="ECO:0000256" key="6">
    <source>
        <dbReference type="PIRSR" id="PIRSR000193-1"/>
    </source>
</evidence>
<dbReference type="STRING" id="1215343.B488_12440"/>
<dbReference type="AlphaFoldDB" id="L0EXX8"/>